<dbReference type="Proteomes" id="UP001295423">
    <property type="component" value="Unassembled WGS sequence"/>
</dbReference>
<evidence type="ECO:0000256" key="4">
    <source>
        <dbReference type="RuleBase" id="RU362121"/>
    </source>
</evidence>
<dbReference type="GO" id="GO:0005737">
    <property type="term" value="C:cytoplasm"/>
    <property type="evidence" value="ECO:0007669"/>
    <property type="project" value="TreeGrafter"/>
</dbReference>
<dbReference type="PROSITE" id="PS50255">
    <property type="entry name" value="CYTOCHROME_B5_2"/>
    <property type="match status" value="1"/>
</dbReference>
<name>A0AAD2FT27_9STRA</name>
<feature type="region of interest" description="Disordered" evidence="5">
    <location>
        <begin position="177"/>
        <end position="199"/>
    </location>
</feature>
<dbReference type="PROSITE" id="PS00191">
    <property type="entry name" value="CYTOCHROME_B5_1"/>
    <property type="match status" value="1"/>
</dbReference>
<dbReference type="GO" id="GO:0020037">
    <property type="term" value="F:heme binding"/>
    <property type="evidence" value="ECO:0007669"/>
    <property type="project" value="UniProtKB-UniRule"/>
</dbReference>
<dbReference type="AlphaFoldDB" id="A0AAD2FT27"/>
<dbReference type="InterPro" id="IPR036400">
    <property type="entry name" value="Cyt_B5-like_heme/steroid_sf"/>
</dbReference>
<keyword evidence="3 4" id="KW-0408">Iron</keyword>
<feature type="compositionally biased region" description="Acidic residues" evidence="5">
    <location>
        <begin position="179"/>
        <end position="199"/>
    </location>
</feature>
<keyword evidence="8" id="KW-1185">Reference proteome</keyword>
<keyword evidence="2 4" id="KW-0479">Metal-binding</keyword>
<dbReference type="GO" id="GO:0004128">
    <property type="term" value="F:cytochrome-b5 reductase activity, acting on NAD(P)H"/>
    <property type="evidence" value="ECO:0007669"/>
    <property type="project" value="TreeGrafter"/>
</dbReference>
<accession>A0AAD2FT27</accession>
<dbReference type="SMART" id="SM01117">
    <property type="entry name" value="Cyt-b5"/>
    <property type="match status" value="1"/>
</dbReference>
<evidence type="ECO:0000256" key="3">
    <source>
        <dbReference type="ARBA" id="ARBA00023004"/>
    </source>
</evidence>
<reference evidence="7" key="1">
    <citation type="submission" date="2023-08" db="EMBL/GenBank/DDBJ databases">
        <authorList>
            <person name="Audoor S."/>
            <person name="Bilcke G."/>
        </authorList>
    </citation>
    <scope>NUCLEOTIDE SEQUENCE</scope>
</reference>
<dbReference type="InterPro" id="IPR001199">
    <property type="entry name" value="Cyt_B5-like_heme/steroid-bd"/>
</dbReference>
<evidence type="ECO:0000259" key="6">
    <source>
        <dbReference type="PROSITE" id="PS50255"/>
    </source>
</evidence>
<feature type="domain" description="Cytochrome b5 heme-binding" evidence="6">
    <location>
        <begin position="97"/>
        <end position="173"/>
    </location>
</feature>
<dbReference type="InterPro" id="IPR018506">
    <property type="entry name" value="Cyt_B5_heme-BS"/>
</dbReference>
<evidence type="ECO:0000313" key="7">
    <source>
        <dbReference type="EMBL" id="CAJ1952248.1"/>
    </source>
</evidence>
<sequence>MADNNDMGPPPSRGPKADTPMPSAMKKPNPRFAVNLTDKVGNDTTLPPPKVNKYNRKAKTGGEGKLTKSVGRLGLMQWNKLLANTDDLAQRKGAPLRRGIPVSEVKKHNKVHDAWMILRGKVYNIGPYLAYHPGGIDIMKSVLGKDGTALFDKYHRWVSIDGLVGPLLLGTAEIKTMETLDDEEEEESESDESEEEETI</sequence>
<dbReference type="GO" id="GO:0046872">
    <property type="term" value="F:metal ion binding"/>
    <property type="evidence" value="ECO:0007669"/>
    <property type="project" value="UniProtKB-UniRule"/>
</dbReference>
<evidence type="ECO:0000256" key="2">
    <source>
        <dbReference type="ARBA" id="ARBA00022723"/>
    </source>
</evidence>
<dbReference type="Gene3D" id="3.10.120.10">
    <property type="entry name" value="Cytochrome b5-like heme/steroid binding domain"/>
    <property type="match status" value="1"/>
</dbReference>
<evidence type="ECO:0000313" key="8">
    <source>
        <dbReference type="Proteomes" id="UP001295423"/>
    </source>
</evidence>
<dbReference type="EMBL" id="CAKOGP040001803">
    <property type="protein sequence ID" value="CAJ1952248.1"/>
    <property type="molecule type" value="Genomic_DNA"/>
</dbReference>
<dbReference type="PANTHER" id="PTHR46237">
    <property type="entry name" value="CYTOCHROME B5 REDUCTASE 4 FAMILY MEMBER"/>
    <property type="match status" value="1"/>
</dbReference>
<keyword evidence="1 4" id="KW-0349">Heme</keyword>
<gene>
    <name evidence="7" type="ORF">CYCCA115_LOCUS13457</name>
</gene>
<dbReference type="Pfam" id="PF00173">
    <property type="entry name" value="Cyt-b5"/>
    <property type="match status" value="1"/>
</dbReference>
<evidence type="ECO:0000256" key="5">
    <source>
        <dbReference type="SAM" id="MobiDB-lite"/>
    </source>
</evidence>
<comment type="caution">
    <text evidence="7">The sequence shown here is derived from an EMBL/GenBank/DDBJ whole genome shotgun (WGS) entry which is preliminary data.</text>
</comment>
<organism evidence="7 8">
    <name type="scientific">Cylindrotheca closterium</name>
    <dbReference type="NCBI Taxonomy" id="2856"/>
    <lineage>
        <taxon>Eukaryota</taxon>
        <taxon>Sar</taxon>
        <taxon>Stramenopiles</taxon>
        <taxon>Ochrophyta</taxon>
        <taxon>Bacillariophyta</taxon>
        <taxon>Bacillariophyceae</taxon>
        <taxon>Bacillariophycidae</taxon>
        <taxon>Bacillariales</taxon>
        <taxon>Bacillariaceae</taxon>
        <taxon>Cylindrotheca</taxon>
    </lineage>
</organism>
<dbReference type="SUPFAM" id="SSF55856">
    <property type="entry name" value="Cytochrome b5-like heme/steroid binding domain"/>
    <property type="match status" value="1"/>
</dbReference>
<feature type="region of interest" description="Disordered" evidence="5">
    <location>
        <begin position="1"/>
        <end position="65"/>
    </location>
</feature>
<protein>
    <recommendedName>
        <fullName evidence="6">Cytochrome b5 heme-binding domain-containing protein</fullName>
    </recommendedName>
</protein>
<dbReference type="PANTHER" id="PTHR46237:SF1">
    <property type="entry name" value="CYTOCHROME B5 REDUCTASE 4"/>
    <property type="match status" value="1"/>
</dbReference>
<proteinExistence type="inferred from homology"/>
<evidence type="ECO:0000256" key="1">
    <source>
        <dbReference type="ARBA" id="ARBA00022617"/>
    </source>
</evidence>
<comment type="similarity">
    <text evidence="4">Belongs to the cytochrome b5 family.</text>
</comment>
<dbReference type="InterPro" id="IPR051872">
    <property type="entry name" value="Cytochrome_b5/Flavoprotein_Rdt"/>
</dbReference>